<reference evidence="1" key="1">
    <citation type="submission" date="2025-08" db="UniProtKB">
        <authorList>
            <consortium name="Ensembl"/>
        </authorList>
    </citation>
    <scope>IDENTIFICATION</scope>
</reference>
<keyword evidence="2" id="KW-1185">Reference proteome</keyword>
<reference evidence="1" key="2">
    <citation type="submission" date="2025-09" db="UniProtKB">
        <authorList>
            <consortium name="Ensembl"/>
        </authorList>
    </citation>
    <scope>IDENTIFICATION</scope>
</reference>
<evidence type="ECO:0000313" key="2">
    <source>
        <dbReference type="Proteomes" id="UP000233120"/>
    </source>
</evidence>
<proteinExistence type="predicted"/>
<accession>A0A2K6ASY8</accession>
<protein>
    <submittedName>
        <fullName evidence="1">Uncharacterized protein</fullName>
    </submittedName>
</protein>
<name>A0A2K6ASY8_MACNE</name>
<dbReference type="Proteomes" id="UP000233120">
    <property type="component" value="Unassembled WGS sequence"/>
</dbReference>
<evidence type="ECO:0000313" key="1">
    <source>
        <dbReference type="Ensembl" id="ENSMNEP00000002264.1"/>
    </source>
</evidence>
<dbReference type="OMA" id="QRTECFF"/>
<dbReference type="AlphaFoldDB" id="A0A2K6ASY8"/>
<organism evidence="1 2">
    <name type="scientific">Macaca nemestrina</name>
    <name type="common">Pig-tailed macaque</name>
    <dbReference type="NCBI Taxonomy" id="9545"/>
    <lineage>
        <taxon>Eukaryota</taxon>
        <taxon>Metazoa</taxon>
        <taxon>Chordata</taxon>
        <taxon>Craniata</taxon>
        <taxon>Vertebrata</taxon>
        <taxon>Euteleostomi</taxon>
        <taxon>Mammalia</taxon>
        <taxon>Eutheria</taxon>
        <taxon>Euarchontoglires</taxon>
        <taxon>Primates</taxon>
        <taxon>Haplorrhini</taxon>
        <taxon>Catarrhini</taxon>
        <taxon>Cercopithecidae</taxon>
        <taxon>Cercopithecinae</taxon>
        <taxon>Macaca</taxon>
    </lineage>
</organism>
<dbReference type="GeneTree" id="ENSGT00910000148111"/>
<dbReference type="Bgee" id="ENSMNEG00000010452">
    <property type="expression patterns" value="Expressed in liver and 9 other cell types or tissues"/>
</dbReference>
<dbReference type="Ensembl" id="ENSMNET00000011360.1">
    <property type="protein sequence ID" value="ENSMNEP00000002264.1"/>
    <property type="gene ID" value="ENSMNEG00000010452.1"/>
</dbReference>
<sequence>MGSQRSGPLNSSSRVLPSEGCVSVLSGSSREGGTETTAEGHSVKAVAAVGALAPLRVRATQRTECFFKILSWTSQNTCDRWQ</sequence>